<feature type="compositionally biased region" description="Low complexity" evidence="1">
    <location>
        <begin position="490"/>
        <end position="534"/>
    </location>
</feature>
<gene>
    <name evidence="2" type="ORF">EW146_g4788</name>
</gene>
<feature type="compositionally biased region" description="Pro residues" evidence="1">
    <location>
        <begin position="421"/>
        <end position="431"/>
    </location>
</feature>
<dbReference type="EMBL" id="SGPL01000193">
    <property type="protein sequence ID" value="THH15746.1"/>
    <property type="molecule type" value="Genomic_DNA"/>
</dbReference>
<feature type="region of interest" description="Disordered" evidence="1">
    <location>
        <begin position="378"/>
        <end position="549"/>
    </location>
</feature>
<organism evidence="2 3">
    <name type="scientific">Bondarzewia mesenterica</name>
    <dbReference type="NCBI Taxonomy" id="1095465"/>
    <lineage>
        <taxon>Eukaryota</taxon>
        <taxon>Fungi</taxon>
        <taxon>Dikarya</taxon>
        <taxon>Basidiomycota</taxon>
        <taxon>Agaricomycotina</taxon>
        <taxon>Agaricomycetes</taxon>
        <taxon>Russulales</taxon>
        <taxon>Bondarzewiaceae</taxon>
        <taxon>Bondarzewia</taxon>
    </lineage>
</organism>
<comment type="caution">
    <text evidence="2">The sequence shown here is derived from an EMBL/GenBank/DDBJ whole genome shotgun (WGS) entry which is preliminary data.</text>
</comment>
<sequence>MHEEMILRLMEASQENHCEVLMLEEQPSSIVMRVGRQLQSPSSLSTLPGKSTAEMRFSVSWFIKVAYGLSHICMLTLLIGMRQSFLPNAELHAITAMHVSMYVKMTLDSVSSQQPIINKTSAVAQTVEIIQIIELGAQESSLDNSLETREVAGRRNWAGHEVTARRRPTTQNKTATAESLLFLFNQHLDLHRTPIFPRLHRRFHSIRFLRRQLMKGCLKHCHSLPPSPPSLIPADALSISGRAHRKCVAFCARNCNQVFVADEWDRSPAEMTPRLSYEDMLELKQIQLALPRATQPPDPELPSDRPATPQYLSRVPLGLLPLLPQSASLTPQSSSPQSSPTTNPPAKFSTSPVQLGRPATQYLSRVPLGLVPLLPQSASSLESTPHSPPSSTSELQSPPAPVSPSTFPPSLAEIAIATAHPPSPPKTPPGSSPSSEEDSSLAPSPSTSSVTSPQSPFSRKFHILPLIETPVDTPSESPSPSLPSSPPPVDESVLTNFITTTSPSSEPDSDVPDTSHTSRSIRPTSPRRPISPSKRYPRPPQIQDGLLRASLLRHAGGRAVYIKRDMSDLALPPPSSGTDTSESEPESSVVHTDDSLSLDGDGESDEKDKDDDIPLFGFEREAKYRGTQWEMIAANRAGRELRAPSPILAPYCARRGERVRSAVHES</sequence>
<dbReference type="OrthoDB" id="2802795at2759"/>
<feature type="compositionally biased region" description="Low complexity" evidence="1">
    <location>
        <begin position="379"/>
        <end position="410"/>
    </location>
</feature>
<protein>
    <submittedName>
        <fullName evidence="2">Uncharacterized protein</fullName>
    </submittedName>
</protein>
<reference evidence="2 3" key="1">
    <citation type="submission" date="2019-02" db="EMBL/GenBank/DDBJ databases">
        <title>Genome sequencing of the rare red list fungi Bondarzewia mesenterica.</title>
        <authorList>
            <person name="Buettner E."/>
            <person name="Kellner H."/>
        </authorList>
    </citation>
    <scope>NUCLEOTIDE SEQUENCE [LARGE SCALE GENOMIC DNA]</scope>
    <source>
        <strain evidence="2 3">DSM 108281</strain>
    </source>
</reference>
<feature type="compositionally biased region" description="Pro residues" evidence="1">
    <location>
        <begin position="480"/>
        <end position="489"/>
    </location>
</feature>
<proteinExistence type="predicted"/>
<evidence type="ECO:0000313" key="3">
    <source>
        <dbReference type="Proteomes" id="UP000310158"/>
    </source>
</evidence>
<feature type="region of interest" description="Disordered" evidence="1">
    <location>
        <begin position="325"/>
        <end position="356"/>
    </location>
</feature>
<keyword evidence="3" id="KW-1185">Reference proteome</keyword>
<feature type="compositionally biased region" description="Low complexity" evidence="1">
    <location>
        <begin position="325"/>
        <end position="345"/>
    </location>
</feature>
<name>A0A4S4LTI0_9AGAM</name>
<feature type="region of interest" description="Disordered" evidence="1">
    <location>
        <begin position="563"/>
        <end position="614"/>
    </location>
</feature>
<evidence type="ECO:0000256" key="1">
    <source>
        <dbReference type="SAM" id="MobiDB-lite"/>
    </source>
</evidence>
<dbReference type="AlphaFoldDB" id="A0A4S4LTI0"/>
<accession>A0A4S4LTI0</accession>
<feature type="compositionally biased region" description="Low complexity" evidence="1">
    <location>
        <begin position="440"/>
        <end position="458"/>
    </location>
</feature>
<dbReference type="Proteomes" id="UP000310158">
    <property type="component" value="Unassembled WGS sequence"/>
</dbReference>
<evidence type="ECO:0000313" key="2">
    <source>
        <dbReference type="EMBL" id="THH15746.1"/>
    </source>
</evidence>